<dbReference type="OrthoDB" id="5574284at2"/>
<keyword evidence="2" id="KW-1277">Toxin-antitoxin system</keyword>
<evidence type="ECO:0000313" key="4">
    <source>
        <dbReference type="Proteomes" id="UP000324209"/>
    </source>
</evidence>
<dbReference type="SUPFAM" id="SSF143011">
    <property type="entry name" value="RelE-like"/>
    <property type="match status" value="1"/>
</dbReference>
<organism evidence="3 4">
    <name type="scientific">Oceanispirochaeta crateris</name>
    <dbReference type="NCBI Taxonomy" id="2518645"/>
    <lineage>
        <taxon>Bacteria</taxon>
        <taxon>Pseudomonadati</taxon>
        <taxon>Spirochaetota</taxon>
        <taxon>Spirochaetia</taxon>
        <taxon>Spirochaetales</taxon>
        <taxon>Spirochaetaceae</taxon>
        <taxon>Oceanispirochaeta</taxon>
    </lineage>
</organism>
<evidence type="ECO:0000256" key="1">
    <source>
        <dbReference type="ARBA" id="ARBA00006226"/>
    </source>
</evidence>
<dbReference type="Pfam" id="PF05016">
    <property type="entry name" value="ParE_toxin"/>
    <property type="match status" value="1"/>
</dbReference>
<dbReference type="InterPro" id="IPR035093">
    <property type="entry name" value="RelE/ParE_toxin_dom_sf"/>
</dbReference>
<dbReference type="PANTHER" id="PTHR33755:SF5">
    <property type="entry name" value="TYPE II TOXIN-ANTITOXIN SYSTEM RELE_PARE FAMILY TOXIN"/>
    <property type="match status" value="1"/>
</dbReference>
<dbReference type="AlphaFoldDB" id="A0A5C1QMV2"/>
<dbReference type="EMBL" id="CP036150">
    <property type="protein sequence ID" value="QEN09001.1"/>
    <property type="molecule type" value="Genomic_DNA"/>
</dbReference>
<evidence type="ECO:0000256" key="2">
    <source>
        <dbReference type="ARBA" id="ARBA00022649"/>
    </source>
</evidence>
<sequence>MRVFWSANSIKDLESIHAYISKDSLYYADRQIEKILNCENELTNFPFSGRIVPEYSDTSIKELIVDNYRIIYRIEEDRISVLTVFRNVST</sequence>
<gene>
    <name evidence="3" type="ORF">EXM22_13755</name>
</gene>
<accession>A0A5C1QMV2</accession>
<proteinExistence type="inferred from homology"/>
<evidence type="ECO:0000313" key="3">
    <source>
        <dbReference type="EMBL" id="QEN09001.1"/>
    </source>
</evidence>
<reference evidence="3 4" key="1">
    <citation type="submission" date="2019-02" db="EMBL/GenBank/DDBJ databases">
        <title>Complete Genome Sequence and Methylome Analysis of free living Spirochaetas.</title>
        <authorList>
            <person name="Fomenkov A."/>
            <person name="Dubinina G."/>
            <person name="Leshcheva N."/>
            <person name="Mikheeva N."/>
            <person name="Grabovich M."/>
            <person name="Vincze T."/>
            <person name="Roberts R.J."/>
        </authorList>
    </citation>
    <scope>NUCLEOTIDE SEQUENCE [LARGE SCALE GENOMIC DNA]</scope>
    <source>
        <strain evidence="3 4">K2</strain>
    </source>
</reference>
<dbReference type="RefSeq" id="WP_149487077.1">
    <property type="nucleotide sequence ID" value="NZ_CP036150.1"/>
</dbReference>
<dbReference type="PANTHER" id="PTHR33755">
    <property type="entry name" value="TOXIN PARE1-RELATED"/>
    <property type="match status" value="1"/>
</dbReference>
<keyword evidence="4" id="KW-1185">Reference proteome</keyword>
<dbReference type="InterPro" id="IPR051803">
    <property type="entry name" value="TA_system_RelE-like_toxin"/>
</dbReference>
<dbReference type="KEGG" id="ock:EXM22_13755"/>
<protein>
    <submittedName>
        <fullName evidence="3">Type II toxin-antitoxin system RelE/ParE family toxin</fullName>
    </submittedName>
</protein>
<dbReference type="InterPro" id="IPR007712">
    <property type="entry name" value="RelE/ParE_toxin"/>
</dbReference>
<dbReference type="NCBIfam" id="TIGR02385">
    <property type="entry name" value="RelE_StbE"/>
    <property type="match status" value="1"/>
</dbReference>
<name>A0A5C1QMV2_9SPIO</name>
<dbReference type="Proteomes" id="UP000324209">
    <property type="component" value="Chromosome"/>
</dbReference>
<comment type="similarity">
    <text evidence="1">Belongs to the RelE toxin family.</text>
</comment>
<dbReference type="Gene3D" id="3.30.2310.20">
    <property type="entry name" value="RelE-like"/>
    <property type="match status" value="1"/>
</dbReference>